<reference evidence="2" key="1">
    <citation type="submission" date="2018-05" db="EMBL/GenBank/DDBJ databases">
        <authorList>
            <person name="Lanie J.A."/>
            <person name="Ng W.-L."/>
            <person name="Kazmierczak K.M."/>
            <person name="Andrzejewski T.M."/>
            <person name="Davidsen T.M."/>
            <person name="Wayne K.J."/>
            <person name="Tettelin H."/>
            <person name="Glass J.I."/>
            <person name="Rusch D."/>
            <person name="Podicherti R."/>
            <person name="Tsui H.-C.T."/>
            <person name="Winkler M.E."/>
        </authorList>
    </citation>
    <scope>NUCLEOTIDE SEQUENCE</scope>
</reference>
<accession>A0A382NYI2</accession>
<dbReference type="GO" id="GO:0004764">
    <property type="term" value="F:shikimate 3-dehydrogenase (NADP+) activity"/>
    <property type="evidence" value="ECO:0007669"/>
    <property type="project" value="InterPro"/>
</dbReference>
<dbReference type="AlphaFoldDB" id="A0A382NYI2"/>
<dbReference type="PANTHER" id="PTHR21089">
    <property type="entry name" value="SHIKIMATE DEHYDROGENASE"/>
    <property type="match status" value="1"/>
</dbReference>
<dbReference type="InterPro" id="IPR036291">
    <property type="entry name" value="NAD(P)-bd_dom_sf"/>
</dbReference>
<sequence length="201" mass="21474">VDTSLIENQIVLGHLDKYAAIIGLNPSNGARSPKLWNAAFVEYGLNCSMLSLDVTSDNIVNLLDELSLDVNFIGGAIAVPYKEVVAKWLDTNITLEAKNIGAVNCLYRNENGELEGTNTDGEAALRSYESEFGSVSGKTVMILGTGGAAKAVSAYFLTGVGERGKVIIVGRSGHGKAFAEYIKADWVEWSKISDNLANVDL</sequence>
<dbReference type="GO" id="GO:0019632">
    <property type="term" value="P:shikimate metabolic process"/>
    <property type="evidence" value="ECO:0007669"/>
    <property type="project" value="TreeGrafter"/>
</dbReference>
<dbReference type="InterPro" id="IPR046346">
    <property type="entry name" value="Aminoacid_DH-like_N_sf"/>
</dbReference>
<dbReference type="SUPFAM" id="SSF51735">
    <property type="entry name" value="NAD(P)-binding Rossmann-fold domains"/>
    <property type="match status" value="1"/>
</dbReference>
<protein>
    <recommendedName>
        <fullName evidence="1">Shikimate dehydrogenase substrate binding N-terminal domain-containing protein</fullName>
    </recommendedName>
</protein>
<dbReference type="Pfam" id="PF08501">
    <property type="entry name" value="Shikimate_dh_N"/>
    <property type="match status" value="1"/>
</dbReference>
<dbReference type="Gene3D" id="3.40.50.720">
    <property type="entry name" value="NAD(P)-binding Rossmann-like Domain"/>
    <property type="match status" value="1"/>
</dbReference>
<dbReference type="PANTHER" id="PTHR21089:SF1">
    <property type="entry name" value="BIFUNCTIONAL 3-DEHYDROQUINATE DEHYDRATASE_SHIKIMATE DEHYDROGENASE, CHLOROPLASTIC"/>
    <property type="match status" value="1"/>
</dbReference>
<feature type="domain" description="Shikimate dehydrogenase substrate binding N-terminal" evidence="1">
    <location>
        <begin position="28"/>
        <end position="106"/>
    </location>
</feature>
<dbReference type="Gene3D" id="3.40.50.10860">
    <property type="entry name" value="Leucine Dehydrogenase, chain A, domain 1"/>
    <property type="match status" value="1"/>
</dbReference>
<feature type="non-terminal residue" evidence="2">
    <location>
        <position position="201"/>
    </location>
</feature>
<proteinExistence type="predicted"/>
<evidence type="ECO:0000259" key="1">
    <source>
        <dbReference type="Pfam" id="PF08501"/>
    </source>
</evidence>
<dbReference type="GO" id="GO:0009423">
    <property type="term" value="P:chorismate biosynthetic process"/>
    <property type="evidence" value="ECO:0007669"/>
    <property type="project" value="TreeGrafter"/>
</dbReference>
<dbReference type="InterPro" id="IPR022893">
    <property type="entry name" value="Shikimate_DH_fam"/>
</dbReference>
<dbReference type="EMBL" id="UINC01103610">
    <property type="protein sequence ID" value="SVC66126.1"/>
    <property type="molecule type" value="Genomic_DNA"/>
</dbReference>
<dbReference type="SUPFAM" id="SSF53223">
    <property type="entry name" value="Aminoacid dehydrogenase-like, N-terminal domain"/>
    <property type="match status" value="1"/>
</dbReference>
<evidence type="ECO:0000313" key="2">
    <source>
        <dbReference type="EMBL" id="SVC66126.1"/>
    </source>
</evidence>
<gene>
    <name evidence="2" type="ORF">METZ01_LOCUS318980</name>
</gene>
<organism evidence="2">
    <name type="scientific">marine metagenome</name>
    <dbReference type="NCBI Taxonomy" id="408172"/>
    <lineage>
        <taxon>unclassified sequences</taxon>
        <taxon>metagenomes</taxon>
        <taxon>ecological metagenomes</taxon>
    </lineage>
</organism>
<dbReference type="InterPro" id="IPR013708">
    <property type="entry name" value="Shikimate_DH-bd_N"/>
</dbReference>
<feature type="non-terminal residue" evidence="2">
    <location>
        <position position="1"/>
    </location>
</feature>
<name>A0A382NYI2_9ZZZZ</name>